<gene>
    <name evidence="2" type="primary">al1</name>
</gene>
<organism evidence="2">
    <name type="scientific">Ostertagia ostertagi</name>
    <name type="common">Brown stomach worm</name>
    <name type="synonym">Strongylus ostertagi</name>
    <dbReference type="NCBI Taxonomy" id="6317"/>
    <lineage>
        <taxon>Eukaryota</taxon>
        <taxon>Metazoa</taxon>
        <taxon>Ecdysozoa</taxon>
        <taxon>Nematoda</taxon>
        <taxon>Chromadorea</taxon>
        <taxon>Rhabditida</taxon>
        <taxon>Rhabditina</taxon>
        <taxon>Rhabditomorpha</taxon>
        <taxon>Strongyloidea</taxon>
        <taxon>Trichostrongylidae</taxon>
        <taxon>Ostertagia</taxon>
    </lineage>
</organism>
<sequence>MNLHTPSLVFCILLLAKGQVLGYDCNENIPKSRQQVLLEAIDLRREPIPYIANLPNLTYSCALATEAFTGISSILGLPHDGFTITSPFTTWDETLKTAVANVPYKDLWYPRATQVGCAVDMQTGGNGSPYVILKCKFNTFRDNMNYQYM</sequence>
<evidence type="ECO:0000256" key="1">
    <source>
        <dbReference type="SAM" id="SignalP"/>
    </source>
</evidence>
<feature type="signal peptide" evidence="1">
    <location>
        <begin position="1"/>
        <end position="22"/>
    </location>
</feature>
<accession>A5I8E9</accession>
<reference evidence="2" key="1">
    <citation type="submission" date="2007-05" db="EMBL/GenBank/DDBJ databases">
        <title>Identification of a novel Ostertagiinae specific secreted protein family.</title>
        <authorList>
            <person name="Saverwyns H."/>
            <person name="Visser A."/>
            <person name="Peelaers I."/>
            <person name="Gevaert K."/>
            <person name="Vercruysse J."/>
            <person name="Claerebout E."/>
            <person name="Geldhof P."/>
        </authorList>
    </citation>
    <scope>NUCLEOTIDE SEQUENCE</scope>
</reference>
<proteinExistence type="evidence at transcript level"/>
<protein>
    <submittedName>
        <fullName evidence="2">Activation associated secreted protein</fullName>
    </submittedName>
</protein>
<dbReference type="SUPFAM" id="SSF55797">
    <property type="entry name" value="PR-1-like"/>
    <property type="match status" value="1"/>
</dbReference>
<keyword evidence="1" id="KW-0732">Signal</keyword>
<dbReference type="EMBL" id="AM712629">
    <property type="protein sequence ID" value="CAN84553.1"/>
    <property type="molecule type" value="mRNA"/>
</dbReference>
<dbReference type="InterPro" id="IPR035940">
    <property type="entry name" value="CAP_sf"/>
</dbReference>
<feature type="chain" id="PRO_5002684393" evidence="1">
    <location>
        <begin position="23"/>
        <end position="149"/>
    </location>
</feature>
<name>A5I8E9_OSTOS</name>
<dbReference type="AlphaFoldDB" id="A5I8E9"/>
<evidence type="ECO:0000313" key="2">
    <source>
        <dbReference type="EMBL" id="CAN84553.1"/>
    </source>
</evidence>